<proteinExistence type="predicted"/>
<sequence length="296" mass="34105">MNTHVDCISCIVNKVDSLANKYLDTKKKKYDFMKKALMEIVNANYNMSSPTVSSKILRILKEEVNIDDIYEKEKRYFNDLALKMEKQLEEKLNLSEDRFLDALKYAISGNIIDFGALDDIKDDMLDNIIQTTLKQNISGSVYSKFKRNLENASELVYLSDNTGEIVFDKLFIKEIRKKYPDLNITLITRGKPVYNDATEEDAYYVGLDKYVKIINNGTDIAGTDLLEINEESKRYIDNADLIISKGQGNFETLCGCGKNIYYLFLCKCDMFVEKLKCEKFTSVFINEEECSKLFGE</sequence>
<dbReference type="InterPro" id="IPR002791">
    <property type="entry name" value="ARMT1-like_metal-bd"/>
</dbReference>
<evidence type="ECO:0000313" key="2">
    <source>
        <dbReference type="EMBL" id="SHH19498.1"/>
    </source>
</evidence>
<dbReference type="RefSeq" id="WP_072724552.1">
    <property type="nucleotide sequence ID" value="NZ_FQXH01000010.1"/>
</dbReference>
<dbReference type="SUPFAM" id="SSF111321">
    <property type="entry name" value="AF1104-like"/>
    <property type="match status" value="1"/>
</dbReference>
<reference evidence="3" key="1">
    <citation type="submission" date="2016-11" db="EMBL/GenBank/DDBJ databases">
        <authorList>
            <person name="Varghese N."/>
            <person name="Submissions S."/>
        </authorList>
    </citation>
    <scope>NUCLEOTIDE SEQUENCE [LARGE SCALE GENOMIC DNA]</scope>
    <source>
        <strain evidence="3">DSM 15285</strain>
    </source>
</reference>
<dbReference type="EMBL" id="FQXH01000010">
    <property type="protein sequence ID" value="SHH19498.1"/>
    <property type="molecule type" value="Genomic_DNA"/>
</dbReference>
<dbReference type="Pfam" id="PF01937">
    <property type="entry name" value="ARMT1-like_dom"/>
    <property type="match status" value="1"/>
</dbReference>
<evidence type="ECO:0000259" key="1">
    <source>
        <dbReference type="Pfam" id="PF01937"/>
    </source>
</evidence>
<organism evidence="2 3">
    <name type="scientific">Tepidibacter thalassicus DSM 15285</name>
    <dbReference type="NCBI Taxonomy" id="1123350"/>
    <lineage>
        <taxon>Bacteria</taxon>
        <taxon>Bacillati</taxon>
        <taxon>Bacillota</taxon>
        <taxon>Clostridia</taxon>
        <taxon>Peptostreptococcales</taxon>
        <taxon>Peptostreptococcaceae</taxon>
        <taxon>Tepidibacter</taxon>
    </lineage>
</organism>
<dbReference type="Gene3D" id="3.40.50.10880">
    <property type="entry name" value="Uncharacterised protein PF01937, DUF89, domain 3"/>
    <property type="match status" value="1"/>
</dbReference>
<gene>
    <name evidence="2" type="ORF">SAMN02744040_01166</name>
</gene>
<dbReference type="Proteomes" id="UP000242520">
    <property type="component" value="Unassembled WGS sequence"/>
</dbReference>
<feature type="domain" description="Damage-control phosphatase ARMT1-like metal-binding" evidence="1">
    <location>
        <begin position="3"/>
        <end position="280"/>
    </location>
</feature>
<protein>
    <recommendedName>
        <fullName evidence="1">Damage-control phosphatase ARMT1-like metal-binding domain-containing protein</fullName>
    </recommendedName>
</protein>
<dbReference type="AlphaFoldDB" id="A0A1M5R011"/>
<dbReference type="PIRSF" id="PIRSF006593">
    <property type="entry name" value="UCP006593"/>
    <property type="match status" value="1"/>
</dbReference>
<dbReference type="STRING" id="1123350.SAMN02744040_01166"/>
<dbReference type="InterPro" id="IPR036075">
    <property type="entry name" value="ARMT-1-like_metal-bd_sf"/>
</dbReference>
<accession>A0A1M5R011</accession>
<keyword evidence="3" id="KW-1185">Reference proteome</keyword>
<dbReference type="Gene3D" id="1.10.285.20">
    <property type="entry name" value="Uncharacterised protein PF01937, DUF89, domain 2"/>
    <property type="match status" value="1"/>
</dbReference>
<dbReference type="InterPro" id="IPR014444">
    <property type="entry name" value="PH1575-like"/>
</dbReference>
<evidence type="ECO:0000313" key="3">
    <source>
        <dbReference type="Proteomes" id="UP000242520"/>
    </source>
</evidence>
<dbReference type="OrthoDB" id="9796465at2"/>
<name>A0A1M5R011_9FIRM</name>